<evidence type="ECO:0000256" key="5">
    <source>
        <dbReference type="ARBA" id="ARBA00022692"/>
    </source>
</evidence>
<dbReference type="GO" id="GO:0015095">
    <property type="term" value="F:magnesium ion transmembrane transporter activity"/>
    <property type="evidence" value="ECO:0007669"/>
    <property type="project" value="TreeGrafter"/>
</dbReference>
<dbReference type="FunFam" id="1.20.58.340:FF:000004">
    <property type="entry name" value="Magnesium transport protein CorA"/>
    <property type="match status" value="1"/>
</dbReference>
<dbReference type="GO" id="GO:0015087">
    <property type="term" value="F:cobalt ion transmembrane transporter activity"/>
    <property type="evidence" value="ECO:0007669"/>
    <property type="project" value="TreeGrafter"/>
</dbReference>
<dbReference type="CDD" id="cd12830">
    <property type="entry name" value="MtCorA-like"/>
    <property type="match status" value="1"/>
</dbReference>
<evidence type="ECO:0000256" key="12">
    <source>
        <dbReference type="SAM" id="MobiDB-lite"/>
    </source>
</evidence>
<name>A0A2H1J5N4_9MICO</name>
<comment type="catalytic activity">
    <reaction evidence="10">
        <text>Mg(2+)(in) = Mg(2+)(out)</text>
        <dbReference type="Rhea" id="RHEA:29827"/>
        <dbReference type="ChEBI" id="CHEBI:18420"/>
    </reaction>
</comment>
<keyword evidence="5 13" id="KW-0812">Transmembrane</keyword>
<dbReference type="GO" id="GO:0005886">
    <property type="term" value="C:plasma membrane"/>
    <property type="evidence" value="ECO:0007669"/>
    <property type="project" value="UniProtKB-SubCell"/>
</dbReference>
<dbReference type="InterPro" id="IPR002523">
    <property type="entry name" value="MgTranspt_CorA/ZnTranspt_ZntB"/>
</dbReference>
<evidence type="ECO:0000256" key="10">
    <source>
        <dbReference type="ARBA" id="ARBA00034269"/>
    </source>
</evidence>
<comment type="function">
    <text evidence="11">Mediates influx of magnesium ions. Alternates between open and closed states. Activated by low cytoplasmic Mg(2+) levels. Inactive when cytoplasmic Mg(2+) levels are high.</text>
</comment>
<dbReference type="InterPro" id="IPR045863">
    <property type="entry name" value="CorA_TM1_TM2"/>
</dbReference>
<evidence type="ECO:0000256" key="13">
    <source>
        <dbReference type="SAM" id="Phobius"/>
    </source>
</evidence>
<dbReference type="InterPro" id="IPR045861">
    <property type="entry name" value="CorA_cytoplasmic_dom"/>
</dbReference>
<evidence type="ECO:0000313" key="14">
    <source>
        <dbReference type="EMBL" id="SMX82795.1"/>
    </source>
</evidence>
<dbReference type="SUPFAM" id="SSF144083">
    <property type="entry name" value="Magnesium transport protein CorA, transmembrane region"/>
    <property type="match status" value="1"/>
</dbReference>
<evidence type="ECO:0000256" key="3">
    <source>
        <dbReference type="ARBA" id="ARBA00022448"/>
    </source>
</evidence>
<evidence type="ECO:0000256" key="6">
    <source>
        <dbReference type="ARBA" id="ARBA00022842"/>
    </source>
</evidence>
<dbReference type="GO" id="GO:0050897">
    <property type="term" value="F:cobalt ion binding"/>
    <property type="evidence" value="ECO:0007669"/>
    <property type="project" value="TreeGrafter"/>
</dbReference>
<dbReference type="PANTHER" id="PTHR46494:SF1">
    <property type="entry name" value="CORA FAMILY METAL ION TRANSPORTER (EUROFUNG)"/>
    <property type="match status" value="1"/>
</dbReference>
<dbReference type="PANTHER" id="PTHR46494">
    <property type="entry name" value="CORA FAMILY METAL ION TRANSPORTER (EUROFUNG)"/>
    <property type="match status" value="1"/>
</dbReference>
<dbReference type="EMBL" id="FXZE01000006">
    <property type="protein sequence ID" value="SMX82795.1"/>
    <property type="molecule type" value="Genomic_DNA"/>
</dbReference>
<evidence type="ECO:0000256" key="4">
    <source>
        <dbReference type="ARBA" id="ARBA00022475"/>
    </source>
</evidence>
<evidence type="ECO:0000256" key="7">
    <source>
        <dbReference type="ARBA" id="ARBA00022989"/>
    </source>
</evidence>
<protein>
    <submittedName>
        <fullName evidence="14">Magnesium transporter</fullName>
    </submittedName>
</protein>
<comment type="similarity">
    <text evidence="2">Belongs to the CorA metal ion transporter (MIT) (TC 1.A.35) family.</text>
</comment>
<organism evidence="14 15">
    <name type="scientific">Brevibacterium antiquum</name>
    <dbReference type="NCBI Taxonomy" id="234835"/>
    <lineage>
        <taxon>Bacteria</taxon>
        <taxon>Bacillati</taxon>
        <taxon>Actinomycetota</taxon>
        <taxon>Actinomycetes</taxon>
        <taxon>Micrococcales</taxon>
        <taxon>Brevibacteriaceae</taxon>
        <taxon>Brevibacterium</taxon>
    </lineage>
</organism>
<dbReference type="Gene3D" id="1.20.58.340">
    <property type="entry name" value="Magnesium transport protein CorA, transmembrane region"/>
    <property type="match status" value="2"/>
</dbReference>
<keyword evidence="6" id="KW-0460">Magnesium</keyword>
<keyword evidence="15" id="KW-1185">Reference proteome</keyword>
<evidence type="ECO:0000256" key="9">
    <source>
        <dbReference type="ARBA" id="ARBA00023136"/>
    </source>
</evidence>
<dbReference type="GO" id="GO:0000287">
    <property type="term" value="F:magnesium ion binding"/>
    <property type="evidence" value="ECO:0007669"/>
    <property type="project" value="TreeGrafter"/>
</dbReference>
<feature type="region of interest" description="Disordered" evidence="12">
    <location>
        <begin position="1"/>
        <end position="27"/>
    </location>
</feature>
<comment type="subcellular location">
    <subcellularLocation>
        <location evidence="1">Cell membrane</location>
        <topology evidence="1">Multi-pass membrane protein</topology>
    </subcellularLocation>
</comment>
<feature type="compositionally biased region" description="Basic residues" evidence="12">
    <location>
        <begin position="1"/>
        <end position="18"/>
    </location>
</feature>
<evidence type="ECO:0000313" key="15">
    <source>
        <dbReference type="Proteomes" id="UP000234342"/>
    </source>
</evidence>
<dbReference type="AlphaFoldDB" id="A0A2H1J5N4"/>
<dbReference type="SUPFAM" id="SSF143865">
    <property type="entry name" value="CorA soluble domain-like"/>
    <property type="match status" value="1"/>
</dbReference>
<dbReference type="Proteomes" id="UP000234342">
    <property type="component" value="Unassembled WGS sequence"/>
</dbReference>
<keyword evidence="9 13" id="KW-0472">Membrane</keyword>
<evidence type="ECO:0000256" key="1">
    <source>
        <dbReference type="ARBA" id="ARBA00004651"/>
    </source>
</evidence>
<evidence type="ECO:0000256" key="2">
    <source>
        <dbReference type="ARBA" id="ARBA00009765"/>
    </source>
</evidence>
<dbReference type="Gene3D" id="3.30.460.20">
    <property type="entry name" value="CorA soluble domain-like"/>
    <property type="match status" value="1"/>
</dbReference>
<keyword evidence="8" id="KW-0406">Ion transport</keyword>
<keyword evidence="7 13" id="KW-1133">Transmembrane helix</keyword>
<accession>A0A2H1J5N4</accession>
<sequence>MAQMRRHKSEPFSRRKRAGNGTAAVPETPMLLTRQIVDSEPLGLSVAHSFAEALAHHSSEHSEPVPESPASGSFTQIVIPNSTPELLAEVASTWDLHPVLVEDLFHANQRPKVERYDDVLFVVLKSAVYIDSAEEVEFKEFHLLMKGDVLVIVCQDDRFIDGTPIPDRREDMDAYFTNEKRLWSSDRELLALGPEALVYRLLDTAVDTYFPVLDGLQDDKDGIERQVFSGDTAAAERIYLLSQEVIDVLHTTTHLNRLTQRLGNGATKYAVPGELQAYLDDVTDHLTRVLAESAELREALSQILNVNSTLVAQRQNEDMKKISGWAAILFAPTLIGAIYGMNFDDMPELHWTFGYPMALGLMLGLGIVLYTVFKKKKWM</sequence>
<keyword evidence="3" id="KW-0813">Transport</keyword>
<feature type="transmembrane region" description="Helical" evidence="13">
    <location>
        <begin position="353"/>
        <end position="373"/>
    </location>
</feature>
<dbReference type="RefSeq" id="WP_233429353.1">
    <property type="nucleotide sequence ID" value="NZ_FXZE01000006.1"/>
</dbReference>
<evidence type="ECO:0000256" key="8">
    <source>
        <dbReference type="ARBA" id="ARBA00023065"/>
    </source>
</evidence>
<dbReference type="Pfam" id="PF01544">
    <property type="entry name" value="CorA"/>
    <property type="match status" value="1"/>
</dbReference>
<feature type="transmembrane region" description="Helical" evidence="13">
    <location>
        <begin position="322"/>
        <end position="341"/>
    </location>
</feature>
<evidence type="ECO:0000256" key="11">
    <source>
        <dbReference type="ARBA" id="ARBA00045497"/>
    </source>
</evidence>
<gene>
    <name evidence="14" type="ORF">BANT10_01652</name>
</gene>
<keyword evidence="4" id="KW-1003">Cell membrane</keyword>
<reference evidence="15" key="1">
    <citation type="submission" date="2017-03" db="EMBL/GenBank/DDBJ databases">
        <authorList>
            <person name="Monnet C."/>
        </authorList>
    </citation>
    <scope>NUCLEOTIDE SEQUENCE [LARGE SCALE GENOMIC DNA]</scope>
    <source>
        <strain evidence="15">P10</strain>
    </source>
</reference>
<proteinExistence type="inferred from homology"/>